<gene>
    <name evidence="5" type="ORF">ITP53_41610</name>
</gene>
<dbReference type="EMBL" id="JADOGI010000192">
    <property type="protein sequence ID" value="MBF8192072.1"/>
    <property type="molecule type" value="Genomic_DNA"/>
</dbReference>
<dbReference type="SUPFAM" id="SSF47413">
    <property type="entry name" value="lambda repressor-like DNA-binding domains"/>
    <property type="match status" value="1"/>
</dbReference>
<dbReference type="InterPro" id="IPR000843">
    <property type="entry name" value="HTH_LacI"/>
</dbReference>
<evidence type="ECO:0000256" key="2">
    <source>
        <dbReference type="ARBA" id="ARBA00023125"/>
    </source>
</evidence>
<keyword evidence="3" id="KW-0804">Transcription</keyword>
<dbReference type="CDD" id="cd01392">
    <property type="entry name" value="HTH_LacI"/>
    <property type="match status" value="1"/>
</dbReference>
<dbReference type="PROSITE" id="PS00356">
    <property type="entry name" value="HTH_LACI_1"/>
    <property type="match status" value="1"/>
</dbReference>
<dbReference type="PANTHER" id="PTHR30146">
    <property type="entry name" value="LACI-RELATED TRANSCRIPTIONAL REPRESSOR"/>
    <property type="match status" value="1"/>
</dbReference>
<protein>
    <submittedName>
        <fullName evidence="5">LacI family DNA-binding transcriptional regulator</fullName>
    </submittedName>
</protein>
<sequence length="353" mass="37606">MTSAGFGKPDDKRRRTIRDVAAHAGVSVASVSRVLSGKYSVGADTRSRVLRAVQELDFVVNAHARALTSEQPGMIALVVHAVTASFLANVAQAVEQQAAAEGHLCLVCTTQGRPDREVAVVNLMREQGARAVLLVGGVVETEDYPARMRQVAHALDAAGSRLVFCGRPAPAPDLPAAVVTYDNEGGAYAMTSFLVSAGHRSILFLGGDEGHTTADERIAGYRRALNDWAIPFDPALVQPGPFTRTFGYQRVKALLGKERTFTAVFAANDLVAAGVLRACREAGVAVPDDLSVVGYDDLPQAADFVPSLTTVRIPHDELGRAAVRAALHPEDPVDDHVLGTHVVVRDSVRPPRR</sequence>
<dbReference type="SUPFAM" id="SSF53822">
    <property type="entry name" value="Periplasmic binding protein-like I"/>
    <property type="match status" value="1"/>
</dbReference>
<keyword evidence="2 5" id="KW-0238">DNA-binding</keyword>
<dbReference type="GO" id="GO:0000976">
    <property type="term" value="F:transcription cis-regulatory region binding"/>
    <property type="evidence" value="ECO:0007669"/>
    <property type="project" value="TreeGrafter"/>
</dbReference>
<feature type="domain" description="HTH lacI-type" evidence="4">
    <location>
        <begin position="15"/>
        <end position="69"/>
    </location>
</feature>
<dbReference type="RefSeq" id="WP_195900978.1">
    <property type="nucleotide sequence ID" value="NZ_JADOGI010000192.1"/>
</dbReference>
<dbReference type="InterPro" id="IPR028082">
    <property type="entry name" value="Peripla_BP_I"/>
</dbReference>
<dbReference type="InterPro" id="IPR010982">
    <property type="entry name" value="Lambda_DNA-bd_dom_sf"/>
</dbReference>
<organism evidence="5 6">
    <name type="scientific">Nonomuraea cypriaca</name>
    <dbReference type="NCBI Taxonomy" id="1187855"/>
    <lineage>
        <taxon>Bacteria</taxon>
        <taxon>Bacillati</taxon>
        <taxon>Actinomycetota</taxon>
        <taxon>Actinomycetes</taxon>
        <taxon>Streptosporangiales</taxon>
        <taxon>Streptosporangiaceae</taxon>
        <taxon>Nonomuraea</taxon>
    </lineage>
</organism>
<dbReference type="CDD" id="cd06267">
    <property type="entry name" value="PBP1_LacI_sugar_binding-like"/>
    <property type="match status" value="1"/>
</dbReference>
<dbReference type="AlphaFoldDB" id="A0A931AFN9"/>
<keyword evidence="1" id="KW-0805">Transcription regulation</keyword>
<dbReference type="Proteomes" id="UP000605361">
    <property type="component" value="Unassembled WGS sequence"/>
</dbReference>
<keyword evidence="6" id="KW-1185">Reference proteome</keyword>
<dbReference type="InterPro" id="IPR046335">
    <property type="entry name" value="LacI/GalR-like_sensor"/>
</dbReference>
<evidence type="ECO:0000313" key="6">
    <source>
        <dbReference type="Proteomes" id="UP000605361"/>
    </source>
</evidence>
<dbReference type="Gene3D" id="3.40.50.2300">
    <property type="match status" value="2"/>
</dbReference>
<dbReference type="PANTHER" id="PTHR30146:SF153">
    <property type="entry name" value="LACTOSE OPERON REPRESSOR"/>
    <property type="match status" value="1"/>
</dbReference>
<dbReference type="Gene3D" id="1.10.260.40">
    <property type="entry name" value="lambda repressor-like DNA-binding domains"/>
    <property type="match status" value="1"/>
</dbReference>
<dbReference type="Pfam" id="PF13377">
    <property type="entry name" value="Peripla_BP_3"/>
    <property type="match status" value="1"/>
</dbReference>
<evidence type="ECO:0000313" key="5">
    <source>
        <dbReference type="EMBL" id="MBF8192072.1"/>
    </source>
</evidence>
<name>A0A931AFN9_9ACTN</name>
<dbReference type="Pfam" id="PF00356">
    <property type="entry name" value="LacI"/>
    <property type="match status" value="1"/>
</dbReference>
<proteinExistence type="predicted"/>
<evidence type="ECO:0000259" key="4">
    <source>
        <dbReference type="PROSITE" id="PS50932"/>
    </source>
</evidence>
<dbReference type="GO" id="GO:0003700">
    <property type="term" value="F:DNA-binding transcription factor activity"/>
    <property type="evidence" value="ECO:0007669"/>
    <property type="project" value="TreeGrafter"/>
</dbReference>
<dbReference type="PROSITE" id="PS50932">
    <property type="entry name" value="HTH_LACI_2"/>
    <property type="match status" value="1"/>
</dbReference>
<evidence type="ECO:0000256" key="1">
    <source>
        <dbReference type="ARBA" id="ARBA00023015"/>
    </source>
</evidence>
<comment type="caution">
    <text evidence="5">The sequence shown here is derived from an EMBL/GenBank/DDBJ whole genome shotgun (WGS) entry which is preliminary data.</text>
</comment>
<accession>A0A931AFN9</accession>
<evidence type="ECO:0000256" key="3">
    <source>
        <dbReference type="ARBA" id="ARBA00023163"/>
    </source>
</evidence>
<dbReference type="SMART" id="SM00354">
    <property type="entry name" value="HTH_LACI"/>
    <property type="match status" value="1"/>
</dbReference>
<reference evidence="5" key="1">
    <citation type="submission" date="2020-11" db="EMBL/GenBank/DDBJ databases">
        <title>Whole-genome analyses of Nonomuraea sp. K274.</title>
        <authorList>
            <person name="Veyisoglu A."/>
        </authorList>
    </citation>
    <scope>NUCLEOTIDE SEQUENCE</scope>
    <source>
        <strain evidence="5">K274</strain>
    </source>
</reference>